<dbReference type="Bgee" id="ENSGACG00000014789">
    <property type="expression patterns" value="Expressed in telencephalon and 2 other cell types or tissues"/>
</dbReference>
<dbReference type="InterPro" id="IPR001660">
    <property type="entry name" value="SAM"/>
</dbReference>
<dbReference type="GO" id="GO:0007015">
    <property type="term" value="P:actin filament organization"/>
    <property type="evidence" value="ECO:0007669"/>
    <property type="project" value="TreeGrafter"/>
</dbReference>
<feature type="domain" description="SAM" evidence="4">
    <location>
        <begin position="304"/>
        <end position="367"/>
    </location>
</feature>
<dbReference type="CDD" id="cd09512">
    <property type="entry name" value="SAM_Neurabin-like"/>
    <property type="match status" value="1"/>
</dbReference>
<dbReference type="eggNOG" id="KOG1945">
    <property type="taxonomic scope" value="Eukaryota"/>
</dbReference>
<dbReference type="STRING" id="69293.ENSGACP00000019530"/>
<keyword evidence="2" id="KW-0175">Coiled coil</keyword>
<sequence>MVESSGEISRLNPHNPLCLCVSDLNEVPETELLDNSIQKGRAQLSIKARRPRPSMSRYRDSVSSTEGDDSMETKVGLMVRHSPVDKGASLAALPRGRYHQLTNATSQEPLVTPSSSPSRYRPSSDCSRVYMRRSRRPDSEVLVSDSSRDTSPADPDSPTVVFDKKTKRCFLDIGVTLRRSYIRVRKDKSNRLSVGSRETSESPPRSSGSFVPFSWFTEGRGSASSFRTPPPSPKVSTTTRGLTPPRSHSQESALSEEFSPPPDSSSSCPPVDSSSSSRSYHAYHTLSQSSDEAFEDSSCPVSSWTTQQVCHWLRGLNMERYVQEFSARDIDGKELLQMDGNKLKAVGVVSSSDRSTLKRCIKDFQSVVEKERKVLRQKEKQRRDNEHRRN</sequence>
<dbReference type="Pfam" id="PF07647">
    <property type="entry name" value="SAM_2"/>
    <property type="match status" value="1"/>
</dbReference>
<reference evidence="5" key="3">
    <citation type="submission" date="2025-09" db="UniProtKB">
        <authorList>
            <consortium name="Ensembl"/>
        </authorList>
    </citation>
    <scope>IDENTIFICATION</scope>
</reference>
<dbReference type="FunFam" id="1.10.150.50:FF:000008">
    <property type="entry name" value="Neurabin-1 isoform 1-like protein"/>
    <property type="match status" value="1"/>
</dbReference>
<evidence type="ECO:0000259" key="4">
    <source>
        <dbReference type="PROSITE" id="PS50105"/>
    </source>
</evidence>
<feature type="compositionally biased region" description="Low complexity" evidence="3">
    <location>
        <begin position="113"/>
        <end position="128"/>
    </location>
</feature>
<accession>G3PPJ6</accession>
<dbReference type="GO" id="GO:0031175">
    <property type="term" value="P:neuron projection development"/>
    <property type="evidence" value="ECO:0007669"/>
    <property type="project" value="TreeGrafter"/>
</dbReference>
<dbReference type="InterPro" id="IPR013761">
    <property type="entry name" value="SAM/pointed_sf"/>
</dbReference>
<feature type="region of interest" description="Disordered" evidence="3">
    <location>
        <begin position="188"/>
        <end position="279"/>
    </location>
</feature>
<dbReference type="PANTHER" id="PTHR16154">
    <property type="entry name" value="NEURABIN"/>
    <property type="match status" value="1"/>
</dbReference>
<feature type="region of interest" description="Disordered" evidence="3">
    <location>
        <begin position="47"/>
        <end position="72"/>
    </location>
</feature>
<evidence type="ECO:0000256" key="2">
    <source>
        <dbReference type="ARBA" id="ARBA00023054"/>
    </source>
</evidence>
<dbReference type="OMA" id="TANHWTS"/>
<dbReference type="Proteomes" id="UP000007635">
    <property type="component" value="Chromosome XI"/>
</dbReference>
<proteinExistence type="predicted"/>
<organism evidence="5 6">
    <name type="scientific">Gasterosteus aculeatus aculeatus</name>
    <name type="common">three-spined stickleback</name>
    <dbReference type="NCBI Taxonomy" id="481459"/>
    <lineage>
        <taxon>Eukaryota</taxon>
        <taxon>Metazoa</taxon>
        <taxon>Chordata</taxon>
        <taxon>Craniata</taxon>
        <taxon>Vertebrata</taxon>
        <taxon>Euteleostomi</taxon>
        <taxon>Actinopterygii</taxon>
        <taxon>Neopterygii</taxon>
        <taxon>Teleostei</taxon>
        <taxon>Neoteleostei</taxon>
        <taxon>Acanthomorphata</taxon>
        <taxon>Eupercaria</taxon>
        <taxon>Perciformes</taxon>
        <taxon>Cottioidei</taxon>
        <taxon>Gasterosteales</taxon>
        <taxon>Gasterosteidae</taxon>
        <taxon>Gasterosteus</taxon>
    </lineage>
</organism>
<evidence type="ECO:0000313" key="6">
    <source>
        <dbReference type="Proteomes" id="UP000007635"/>
    </source>
</evidence>
<dbReference type="InParanoid" id="G3PPJ6"/>
<dbReference type="SMART" id="SM00454">
    <property type="entry name" value="SAM"/>
    <property type="match status" value="1"/>
</dbReference>
<dbReference type="PANTHER" id="PTHR16154:SF24">
    <property type="entry name" value="NEURABIN-2"/>
    <property type="match status" value="1"/>
</dbReference>
<dbReference type="Gene3D" id="1.10.150.50">
    <property type="entry name" value="Transcription Factor, Ets-1"/>
    <property type="match status" value="1"/>
</dbReference>
<dbReference type="GeneTree" id="ENSGT00940000160279"/>
<name>G3PPJ6_GASAC</name>
<dbReference type="GO" id="GO:0015629">
    <property type="term" value="C:actin cytoskeleton"/>
    <property type="evidence" value="ECO:0007669"/>
    <property type="project" value="TreeGrafter"/>
</dbReference>
<dbReference type="GO" id="GO:0005737">
    <property type="term" value="C:cytoplasm"/>
    <property type="evidence" value="ECO:0007669"/>
    <property type="project" value="TreeGrafter"/>
</dbReference>
<dbReference type="SUPFAM" id="SSF47769">
    <property type="entry name" value="SAM/Pointed domain"/>
    <property type="match status" value="1"/>
</dbReference>
<protein>
    <recommendedName>
        <fullName evidence="4">SAM domain-containing protein</fullName>
    </recommendedName>
</protein>
<dbReference type="Ensembl" id="ENSGACT00000019568.2">
    <property type="protein sequence ID" value="ENSGACP00000019530.2"/>
    <property type="gene ID" value="ENSGACG00000014789.2"/>
</dbReference>
<dbReference type="PROSITE" id="PS50105">
    <property type="entry name" value="SAM_DOMAIN"/>
    <property type="match status" value="1"/>
</dbReference>
<dbReference type="GO" id="GO:0030425">
    <property type="term" value="C:dendrite"/>
    <property type="evidence" value="ECO:0007669"/>
    <property type="project" value="TreeGrafter"/>
</dbReference>
<dbReference type="GO" id="GO:0051015">
    <property type="term" value="F:actin filament binding"/>
    <property type="evidence" value="ECO:0007669"/>
    <property type="project" value="TreeGrafter"/>
</dbReference>
<dbReference type="InterPro" id="IPR043446">
    <property type="entry name" value="Neurabin-like"/>
</dbReference>
<evidence type="ECO:0000256" key="3">
    <source>
        <dbReference type="SAM" id="MobiDB-lite"/>
    </source>
</evidence>
<feature type="compositionally biased region" description="Low complexity" evidence="3">
    <location>
        <begin position="195"/>
        <end position="209"/>
    </location>
</feature>
<reference evidence="5" key="2">
    <citation type="submission" date="2025-08" db="UniProtKB">
        <authorList>
            <consortium name="Ensembl"/>
        </authorList>
    </citation>
    <scope>IDENTIFICATION</scope>
</reference>
<dbReference type="GO" id="GO:0019722">
    <property type="term" value="P:calcium-mediated signaling"/>
    <property type="evidence" value="ECO:0007669"/>
    <property type="project" value="TreeGrafter"/>
</dbReference>
<dbReference type="AlphaFoldDB" id="G3PPJ6"/>
<feature type="compositionally biased region" description="Low complexity" evidence="3">
    <location>
        <begin position="264"/>
        <end position="279"/>
    </location>
</feature>
<keyword evidence="6" id="KW-1185">Reference proteome</keyword>
<evidence type="ECO:0000256" key="1">
    <source>
        <dbReference type="ARBA" id="ARBA00022553"/>
    </source>
</evidence>
<evidence type="ECO:0000313" key="5">
    <source>
        <dbReference type="Ensembl" id="ENSGACP00000019530.2"/>
    </source>
</evidence>
<reference evidence="5 6" key="1">
    <citation type="journal article" date="2021" name="G3 (Bethesda)">
        <title>Improved contiguity of the threespine stickleback genome using long-read sequencing.</title>
        <authorList>
            <person name="Nath S."/>
            <person name="Shaw D.E."/>
            <person name="White M.A."/>
        </authorList>
    </citation>
    <scope>NUCLEOTIDE SEQUENCE [LARGE SCALE GENOMIC DNA]</scope>
    <source>
        <strain evidence="5 6">Lake Benthic</strain>
    </source>
</reference>
<feature type="region of interest" description="Disordered" evidence="3">
    <location>
        <begin position="101"/>
        <end position="160"/>
    </location>
</feature>
<keyword evidence="1" id="KW-0597">Phosphoprotein</keyword>
<dbReference type="GO" id="GO:0014069">
    <property type="term" value="C:postsynaptic density"/>
    <property type="evidence" value="ECO:0007669"/>
    <property type="project" value="TreeGrafter"/>
</dbReference>